<sequence>MTSHRAVRKPWRRSKWVEAELLELKQLRENGTWKVVGRKPIGCRWTYAKKTDAQGNVVRFKARLVCKGFSQVEGVDYHETYSPVVKMTTVRVLTALIAARDFHAQQPDADTAFVQAMLRKDLSIYVNQSRI</sequence>
<evidence type="ECO:0000259" key="1">
    <source>
        <dbReference type="Pfam" id="PF07727"/>
    </source>
</evidence>
<feature type="domain" description="Reverse transcriptase Ty1/copia-type" evidence="1">
    <location>
        <begin position="32"/>
        <end position="128"/>
    </location>
</feature>
<dbReference type="AlphaFoldDB" id="A0A6A4ZC34"/>
<dbReference type="InterPro" id="IPR013103">
    <property type="entry name" value="RVT_2"/>
</dbReference>
<evidence type="ECO:0000313" key="2">
    <source>
        <dbReference type="EMBL" id="KAF0708818.1"/>
    </source>
</evidence>
<protein>
    <recommendedName>
        <fullName evidence="1">Reverse transcriptase Ty1/copia-type domain-containing protein</fullName>
    </recommendedName>
</protein>
<gene>
    <name evidence="2" type="ORF">AaE_013081</name>
</gene>
<accession>A0A6A4ZC34</accession>
<dbReference type="Proteomes" id="UP000469452">
    <property type="component" value="Unassembled WGS sequence"/>
</dbReference>
<organism evidence="2 3">
    <name type="scientific">Aphanomyces astaci</name>
    <name type="common">Crayfish plague agent</name>
    <dbReference type="NCBI Taxonomy" id="112090"/>
    <lineage>
        <taxon>Eukaryota</taxon>
        <taxon>Sar</taxon>
        <taxon>Stramenopiles</taxon>
        <taxon>Oomycota</taxon>
        <taxon>Saprolegniomycetes</taxon>
        <taxon>Saprolegniales</taxon>
        <taxon>Verrucalvaceae</taxon>
        <taxon>Aphanomyces</taxon>
    </lineage>
</organism>
<comment type="caution">
    <text evidence="2">The sequence shown here is derived from an EMBL/GenBank/DDBJ whole genome shotgun (WGS) entry which is preliminary data.</text>
</comment>
<reference evidence="2 3" key="1">
    <citation type="submission" date="2019-06" db="EMBL/GenBank/DDBJ databases">
        <title>Genomics analysis of Aphanomyces spp. identifies a new class of oomycete effector associated with host adaptation.</title>
        <authorList>
            <person name="Gaulin E."/>
        </authorList>
    </citation>
    <scope>NUCLEOTIDE SEQUENCE [LARGE SCALE GENOMIC DNA]</scope>
    <source>
        <strain evidence="2 3">E</strain>
    </source>
</reference>
<dbReference type="Pfam" id="PF07727">
    <property type="entry name" value="RVT_2"/>
    <property type="match status" value="1"/>
</dbReference>
<dbReference type="EMBL" id="VJMI01018947">
    <property type="protein sequence ID" value="KAF0708818.1"/>
    <property type="molecule type" value="Genomic_DNA"/>
</dbReference>
<evidence type="ECO:0000313" key="3">
    <source>
        <dbReference type="Proteomes" id="UP000469452"/>
    </source>
</evidence>
<name>A0A6A4ZC34_APHAT</name>
<proteinExistence type="predicted"/>